<keyword evidence="2" id="KW-1133">Transmembrane helix</keyword>
<dbReference type="Gene3D" id="3.40.50.1820">
    <property type="entry name" value="alpha/beta hydrolase"/>
    <property type="match status" value="1"/>
</dbReference>
<reference evidence="4" key="1">
    <citation type="journal article" date="2019" name="Int. J. Syst. Evol. Microbiol.">
        <title>The Global Catalogue of Microorganisms (GCM) 10K type strain sequencing project: providing services to taxonomists for standard genome sequencing and annotation.</title>
        <authorList>
            <consortium name="The Broad Institute Genomics Platform"/>
            <consortium name="The Broad Institute Genome Sequencing Center for Infectious Disease"/>
            <person name="Wu L."/>
            <person name="Ma J."/>
        </authorList>
    </citation>
    <scope>NUCLEOTIDE SEQUENCE [LARGE SCALE GENOMIC DNA]</scope>
    <source>
        <strain evidence="4">CECT 8064</strain>
    </source>
</reference>
<evidence type="ECO:0000313" key="4">
    <source>
        <dbReference type="Proteomes" id="UP001595990"/>
    </source>
</evidence>
<name>A0ABV9BMQ8_9ACTN</name>
<dbReference type="Proteomes" id="UP001595990">
    <property type="component" value="Unassembled WGS sequence"/>
</dbReference>
<gene>
    <name evidence="3" type="ORF">ACFPEN_20810</name>
</gene>
<feature type="transmembrane region" description="Helical" evidence="2">
    <location>
        <begin position="204"/>
        <end position="223"/>
    </location>
</feature>
<dbReference type="InterPro" id="IPR029058">
    <property type="entry name" value="AB_hydrolase_fold"/>
</dbReference>
<evidence type="ECO:0000256" key="1">
    <source>
        <dbReference type="SAM" id="MobiDB-lite"/>
    </source>
</evidence>
<keyword evidence="2" id="KW-0472">Membrane</keyword>
<keyword evidence="2" id="KW-0812">Transmembrane</keyword>
<organism evidence="3 4">
    <name type="scientific">Streptomyces ehimensis</name>
    <dbReference type="NCBI Taxonomy" id="68195"/>
    <lineage>
        <taxon>Bacteria</taxon>
        <taxon>Bacillati</taxon>
        <taxon>Actinomycetota</taxon>
        <taxon>Actinomycetes</taxon>
        <taxon>Kitasatosporales</taxon>
        <taxon>Streptomycetaceae</taxon>
        <taxon>Streptomyces</taxon>
    </lineage>
</organism>
<sequence length="547" mass="61494">MAEKPQYRVMVRRLARRHDARVTKGTDLRDAVILVHGTFAQDPDQEDEGSRWWQRNSQAWRSLEQALPGNASLSDGGPFHWSGKNSQLHRWAASTALLIQLLKLEQKGQKYHLVGHSHGGSVIWETLLTAHVIAHREKVPKVFYRRLRKPLGLGAKGADTPMLWHMLHLPGLQSWTTVGTPFLEFQMPNPPRAYGPRPSGTERIIKWLIILGLAVSDFMALKLGAPTTDDWWDAVGNSDTASYAWLEAFLITFSSVAMFPFTRMAYRRMLAYSLGVRADLSRQALVYYSGRWLGLWSDNDEAIAGLRMAATLGRNRKTNRLLGTPKKTQHIRRAKDTNLTFRASSIVPIVSLPLSIGRLVKPGIFLAFRMSARQVWARWLRRSLLRNAQGADLLSAELASVSRWPVSVKNEGPGLPSEIANRIEQLANERASKLVPALRRLIANVELGRSPDPELTGIHRSELGDAVNALIHTSYFDDPELLQLIGLHISRHSRPQRMAKTGDTIKTHRCRKWLSMKYAGVQHELRRGTLPTARTGKEESSSTGIVT</sequence>
<dbReference type="SUPFAM" id="SSF53474">
    <property type="entry name" value="alpha/beta-Hydrolases"/>
    <property type="match status" value="1"/>
</dbReference>
<accession>A0ABV9BMQ8</accession>
<evidence type="ECO:0000313" key="3">
    <source>
        <dbReference type="EMBL" id="MFC4515378.1"/>
    </source>
</evidence>
<feature type="transmembrane region" description="Helical" evidence="2">
    <location>
        <begin position="243"/>
        <end position="261"/>
    </location>
</feature>
<proteinExistence type="predicted"/>
<keyword evidence="4" id="KW-1185">Reference proteome</keyword>
<feature type="region of interest" description="Disordered" evidence="1">
    <location>
        <begin position="527"/>
        <end position="547"/>
    </location>
</feature>
<evidence type="ECO:0008006" key="5">
    <source>
        <dbReference type="Google" id="ProtNLM"/>
    </source>
</evidence>
<protein>
    <recommendedName>
        <fullName evidence="5">Alpha/beta hydrolase</fullName>
    </recommendedName>
</protein>
<dbReference type="RefSeq" id="WP_417923256.1">
    <property type="nucleotide sequence ID" value="NZ_JBHSFS010000009.1"/>
</dbReference>
<comment type="caution">
    <text evidence="3">The sequence shown here is derived from an EMBL/GenBank/DDBJ whole genome shotgun (WGS) entry which is preliminary data.</text>
</comment>
<dbReference type="EMBL" id="JBHSFS010000009">
    <property type="protein sequence ID" value="MFC4515378.1"/>
    <property type="molecule type" value="Genomic_DNA"/>
</dbReference>
<evidence type="ECO:0000256" key="2">
    <source>
        <dbReference type="SAM" id="Phobius"/>
    </source>
</evidence>